<dbReference type="GO" id="GO:0003924">
    <property type="term" value="F:GTPase activity"/>
    <property type="evidence" value="ECO:0007669"/>
    <property type="project" value="UniProtKB-UniRule"/>
</dbReference>
<comment type="subunit">
    <text evidence="10">Monomer. Associates with 30S ribosomal subunit, binds 16S rRNA.</text>
</comment>
<dbReference type="SUPFAM" id="SSF50249">
    <property type="entry name" value="Nucleic acid-binding proteins"/>
    <property type="match status" value="1"/>
</dbReference>
<dbReference type="PROSITE" id="PS51721">
    <property type="entry name" value="G_CP"/>
    <property type="match status" value="1"/>
</dbReference>
<dbReference type="InterPro" id="IPR010914">
    <property type="entry name" value="RsgA_GTPase_dom"/>
</dbReference>
<keyword evidence="3 10" id="KW-0479">Metal-binding</keyword>
<feature type="binding site" evidence="10">
    <location>
        <begin position="180"/>
        <end position="188"/>
    </location>
    <ligand>
        <name>GTP</name>
        <dbReference type="ChEBI" id="CHEBI:37565"/>
    </ligand>
</feature>
<dbReference type="Pfam" id="PF16745">
    <property type="entry name" value="RsgA_N"/>
    <property type="match status" value="1"/>
</dbReference>
<protein>
    <recommendedName>
        <fullName evidence="10">Small ribosomal subunit biogenesis GTPase RsgA</fullName>
        <ecNumber evidence="10">3.6.1.-</ecNumber>
    </recommendedName>
</protein>
<dbReference type="EMBL" id="LR134384">
    <property type="protein sequence ID" value="VEH14278.1"/>
    <property type="molecule type" value="Genomic_DNA"/>
</dbReference>
<feature type="binding site" evidence="10">
    <location>
        <position position="267"/>
    </location>
    <ligand>
        <name>Zn(2+)</name>
        <dbReference type="ChEBI" id="CHEBI:29105"/>
    </ligand>
</feature>
<feature type="domain" description="CP-type G" evidence="12">
    <location>
        <begin position="77"/>
        <end position="238"/>
    </location>
</feature>
<dbReference type="PROSITE" id="PS50936">
    <property type="entry name" value="ENGC_GTPASE"/>
    <property type="match status" value="1"/>
</dbReference>
<dbReference type="GeneID" id="85011166"/>
<feature type="domain" description="EngC GTPase" evidence="11">
    <location>
        <begin position="86"/>
        <end position="236"/>
    </location>
</feature>
<evidence type="ECO:0000256" key="10">
    <source>
        <dbReference type="HAMAP-Rule" id="MF_01820"/>
    </source>
</evidence>
<feature type="binding site" evidence="10">
    <location>
        <position position="262"/>
    </location>
    <ligand>
        <name>Zn(2+)</name>
        <dbReference type="ChEBI" id="CHEBI:29105"/>
    </ligand>
</feature>
<dbReference type="InterPro" id="IPR031944">
    <property type="entry name" value="RsgA_N"/>
</dbReference>
<dbReference type="HAMAP" id="MF_01820">
    <property type="entry name" value="GTPase_RsgA"/>
    <property type="match status" value="1"/>
</dbReference>
<dbReference type="Gene3D" id="3.40.50.300">
    <property type="entry name" value="P-loop containing nucleotide triphosphate hydrolases"/>
    <property type="match status" value="1"/>
</dbReference>
<sequence length="310" mass="34866">MKGFVIKNTGSWYSVKTDDGKVVECKIKGNFRLKGIRSTNPVAVGDHVEIALNQEGTAFITHIDERRNYIIRKSQNLSKQSHIIAANVDQAFLIVTVNYPQTSTTFIDRFLASAEAYSVPVVLVFNKRDILSDDERHYQQSMVHLYETIGYECREISAATGEGVEGLHKLLKGKITLLSGNSGVGKSTLINQILPEANLRTAEISDAHNTGMHTTTFSEMLELPEGGYIIDTPGIKGFGTFDMEPEELTSYFREIFHFSKDCKFSNCTHTHEPGCAVLKALEDHYIAQSRYQSYLGMLEDKDENKYREAY</sequence>
<keyword evidence="4 10" id="KW-0699">rRNA-binding</keyword>
<evidence type="ECO:0000313" key="14">
    <source>
        <dbReference type="Proteomes" id="UP000274578"/>
    </source>
</evidence>
<evidence type="ECO:0000256" key="4">
    <source>
        <dbReference type="ARBA" id="ARBA00022730"/>
    </source>
</evidence>
<dbReference type="InterPro" id="IPR030378">
    <property type="entry name" value="G_CP_dom"/>
</dbReference>
<dbReference type="GO" id="GO:0019843">
    <property type="term" value="F:rRNA binding"/>
    <property type="evidence" value="ECO:0007669"/>
    <property type="project" value="UniProtKB-KW"/>
</dbReference>
<evidence type="ECO:0000256" key="8">
    <source>
        <dbReference type="ARBA" id="ARBA00022884"/>
    </source>
</evidence>
<dbReference type="SUPFAM" id="SSF52540">
    <property type="entry name" value="P-loop containing nucleoside triphosphate hydrolases"/>
    <property type="match status" value="1"/>
</dbReference>
<evidence type="ECO:0000256" key="6">
    <source>
        <dbReference type="ARBA" id="ARBA00022801"/>
    </source>
</evidence>
<evidence type="ECO:0000313" key="13">
    <source>
        <dbReference type="EMBL" id="VEH14278.1"/>
    </source>
</evidence>
<dbReference type="Gene3D" id="1.10.40.50">
    <property type="entry name" value="Probable gtpase engc, domain 3"/>
    <property type="match status" value="1"/>
</dbReference>
<dbReference type="CDD" id="cd04466">
    <property type="entry name" value="S1_YloQ_GTPase"/>
    <property type="match status" value="1"/>
</dbReference>
<dbReference type="Gene3D" id="2.40.50.140">
    <property type="entry name" value="Nucleic acid-binding proteins"/>
    <property type="match status" value="1"/>
</dbReference>
<keyword evidence="1 10" id="KW-0963">Cytoplasm</keyword>
<dbReference type="InterPro" id="IPR004881">
    <property type="entry name" value="Ribosome_biogen_GTPase_RsgA"/>
</dbReference>
<keyword evidence="5 10" id="KW-0547">Nucleotide-binding</keyword>
<dbReference type="AlphaFoldDB" id="A0A3S4T0K8"/>
<comment type="function">
    <text evidence="10">One of several proteins that assist in the late maturation steps of the functional core of the 30S ribosomal subunit. Helps release RbfA from mature subunits. May play a role in the assembly of ribosomal proteins into the subunit. Circularly permuted GTPase that catalyzes slow GTP hydrolysis, GTPase activity is stimulated by the 30S ribosomal subunit.</text>
</comment>
<dbReference type="InterPro" id="IPR027417">
    <property type="entry name" value="P-loop_NTPase"/>
</dbReference>
<gene>
    <name evidence="10 13" type="primary">rsgA</name>
    <name evidence="13" type="ORF">NCTC13071_00246</name>
</gene>
<dbReference type="KEGG" id="poc:NCTC13071_00246"/>
<reference evidence="13 14" key="1">
    <citation type="submission" date="2018-12" db="EMBL/GenBank/DDBJ databases">
        <authorList>
            <consortium name="Pathogen Informatics"/>
        </authorList>
    </citation>
    <scope>NUCLEOTIDE SEQUENCE [LARGE SCALE GENOMIC DNA]</scope>
    <source>
        <strain evidence="13 14">NCTC13071</strain>
    </source>
</reference>
<dbReference type="GO" id="GO:0005525">
    <property type="term" value="F:GTP binding"/>
    <property type="evidence" value="ECO:0007669"/>
    <property type="project" value="UniProtKB-UniRule"/>
</dbReference>
<evidence type="ECO:0000256" key="7">
    <source>
        <dbReference type="ARBA" id="ARBA00022833"/>
    </source>
</evidence>
<dbReference type="GO" id="GO:0005737">
    <property type="term" value="C:cytoplasm"/>
    <property type="evidence" value="ECO:0007669"/>
    <property type="project" value="UniProtKB-SubCell"/>
</dbReference>
<keyword evidence="9 10" id="KW-0342">GTP-binding</keyword>
<dbReference type="NCBIfam" id="TIGR00157">
    <property type="entry name" value="ribosome small subunit-dependent GTPase A"/>
    <property type="match status" value="1"/>
</dbReference>
<dbReference type="Proteomes" id="UP000274578">
    <property type="component" value="Chromosome 1"/>
</dbReference>
<keyword evidence="6 10" id="KW-0378">Hydrolase</keyword>
<dbReference type="PANTHER" id="PTHR32120:SF11">
    <property type="entry name" value="SMALL RIBOSOMAL SUBUNIT BIOGENESIS GTPASE RSGA 1, MITOCHONDRIAL-RELATED"/>
    <property type="match status" value="1"/>
</dbReference>
<evidence type="ECO:0000256" key="9">
    <source>
        <dbReference type="ARBA" id="ARBA00023134"/>
    </source>
</evidence>
<dbReference type="PANTHER" id="PTHR32120">
    <property type="entry name" value="SMALL RIBOSOMAL SUBUNIT BIOGENESIS GTPASE RSGA"/>
    <property type="match status" value="1"/>
</dbReference>
<evidence type="ECO:0000256" key="3">
    <source>
        <dbReference type="ARBA" id="ARBA00022723"/>
    </source>
</evidence>
<keyword evidence="2 10" id="KW-0690">Ribosome biogenesis</keyword>
<dbReference type="GO" id="GO:0046872">
    <property type="term" value="F:metal ion binding"/>
    <property type="evidence" value="ECO:0007669"/>
    <property type="project" value="UniProtKB-KW"/>
</dbReference>
<keyword evidence="8 10" id="KW-0694">RNA-binding</keyword>
<evidence type="ECO:0000256" key="1">
    <source>
        <dbReference type="ARBA" id="ARBA00022490"/>
    </source>
</evidence>
<dbReference type="RefSeq" id="WP_004374529.1">
    <property type="nucleotide sequence ID" value="NZ_CAJPPY010000068.1"/>
</dbReference>
<accession>A0A3S4T0K8</accession>
<proteinExistence type="inferred from homology"/>
<dbReference type="GO" id="GO:0042274">
    <property type="term" value="P:ribosomal small subunit biogenesis"/>
    <property type="evidence" value="ECO:0007669"/>
    <property type="project" value="UniProtKB-UniRule"/>
</dbReference>
<feature type="binding site" evidence="10">
    <location>
        <begin position="126"/>
        <end position="129"/>
    </location>
    <ligand>
        <name>GTP</name>
        <dbReference type="ChEBI" id="CHEBI:37565"/>
    </ligand>
</feature>
<name>A0A3S4T0K8_9BACT</name>
<evidence type="ECO:0000256" key="2">
    <source>
        <dbReference type="ARBA" id="ARBA00022517"/>
    </source>
</evidence>
<feature type="binding site" evidence="10">
    <location>
        <position position="269"/>
    </location>
    <ligand>
        <name>Zn(2+)</name>
        <dbReference type="ChEBI" id="CHEBI:29105"/>
    </ligand>
</feature>
<dbReference type="Pfam" id="PF03193">
    <property type="entry name" value="RsgA_GTPase"/>
    <property type="match status" value="1"/>
</dbReference>
<comment type="subcellular location">
    <subcellularLocation>
        <location evidence="10">Cytoplasm</location>
    </subcellularLocation>
</comment>
<evidence type="ECO:0000259" key="12">
    <source>
        <dbReference type="PROSITE" id="PS51721"/>
    </source>
</evidence>
<dbReference type="EC" id="3.6.1.-" evidence="10"/>
<organism evidence="13 14">
    <name type="scientific">Segatella oris</name>
    <dbReference type="NCBI Taxonomy" id="28135"/>
    <lineage>
        <taxon>Bacteria</taxon>
        <taxon>Pseudomonadati</taxon>
        <taxon>Bacteroidota</taxon>
        <taxon>Bacteroidia</taxon>
        <taxon>Bacteroidales</taxon>
        <taxon>Prevotellaceae</taxon>
        <taxon>Segatella</taxon>
    </lineage>
</organism>
<dbReference type="CDD" id="cd01854">
    <property type="entry name" value="YjeQ_EngC"/>
    <property type="match status" value="1"/>
</dbReference>
<dbReference type="InterPro" id="IPR012340">
    <property type="entry name" value="NA-bd_OB-fold"/>
</dbReference>
<evidence type="ECO:0000259" key="11">
    <source>
        <dbReference type="PROSITE" id="PS50936"/>
    </source>
</evidence>
<feature type="binding site" evidence="10">
    <location>
        <position position="275"/>
    </location>
    <ligand>
        <name>Zn(2+)</name>
        <dbReference type="ChEBI" id="CHEBI:29105"/>
    </ligand>
</feature>
<comment type="cofactor">
    <cofactor evidence="10">
        <name>Zn(2+)</name>
        <dbReference type="ChEBI" id="CHEBI:29105"/>
    </cofactor>
    <text evidence="10">Binds 1 zinc ion per subunit.</text>
</comment>
<comment type="similarity">
    <text evidence="10">Belongs to the TRAFAC class YlqF/YawG GTPase family. RsgA subfamily.</text>
</comment>
<evidence type="ECO:0000256" key="5">
    <source>
        <dbReference type="ARBA" id="ARBA00022741"/>
    </source>
</evidence>
<keyword evidence="7 10" id="KW-0862">Zinc</keyword>